<dbReference type="Pfam" id="PF03525">
    <property type="entry name" value="Meiotic_rec114"/>
    <property type="match status" value="1"/>
</dbReference>
<dbReference type="KEGG" id="ffu:CLAFUR5_00480"/>
<feature type="compositionally biased region" description="Polar residues" evidence="1">
    <location>
        <begin position="277"/>
        <end position="288"/>
    </location>
</feature>
<proteinExistence type="predicted"/>
<reference evidence="2" key="1">
    <citation type="submission" date="2021-12" db="EMBL/GenBank/DDBJ databases">
        <authorList>
            <person name="Zaccaron A."/>
            <person name="Stergiopoulos I."/>
        </authorList>
    </citation>
    <scope>NUCLEOTIDE SEQUENCE</scope>
    <source>
        <strain evidence="2">Race5_Kim</strain>
    </source>
</reference>
<dbReference type="AlphaFoldDB" id="A0A9Q8L7B9"/>
<dbReference type="OrthoDB" id="5360255at2759"/>
<keyword evidence="3" id="KW-1185">Reference proteome</keyword>
<evidence type="ECO:0000313" key="3">
    <source>
        <dbReference type="Proteomes" id="UP000756132"/>
    </source>
</evidence>
<dbReference type="InterPro" id="IPR004354">
    <property type="entry name" value="Meiotic_Rec114"/>
</dbReference>
<dbReference type="Proteomes" id="UP000756132">
    <property type="component" value="Chromosome 1"/>
</dbReference>
<gene>
    <name evidence="2" type="ORF">CLAFUR5_00480</name>
</gene>
<protein>
    <submittedName>
        <fullName evidence="2">Uncharacterized protein</fullName>
    </submittedName>
</protein>
<sequence length="601" mass="65555">MAIDISLPLAKYSFAMGCDAKTNTIPWEHLTAVDLFVVIKGDSSYDASGSLSLKIIYGTKVLEKIDIDRYIERAMATKTAIQRQGTSARIEQLPIFGITSNNLLALRYRLQDGQDHRTQLRMQSAADCRQIVDLFQWRGMEFKEASARPGTSRTAGRPSTAQSDFRPLTAESSSPYFSKGPATQVRPSTTQGPALGSGSPLRQAHRPESLPHDEGSRASPASEDMPPPRVIRRGENKVASNELAIERPSSAQMWRTRTAPNQPSGVSGAAAQYGQAGPTTARPSSYNNVENMGAIRQAVEEDMDANDTLPPTLQQQDSSGALELQHHMSHSSEVPLPLTAASASSFTLPDTQDIKIAMEHELHSAVPRSRHSGSSSRPSSALDLPPLKKPQVEKRSSTSLMDQTTTPHETWATSTSVQKRPVSSADTSFYTADEQFEPRKMIFSKKTQISTAPQVSPQVAPPSPISSLSAGTTLSMDELVKQSRGNRLKESAMRRQDSTVDAPHELESPPPSRQIINARTRVPSSPAAASREGDHSSRYAASKSRNNAPAQFPSLDDFAAQRPEDRAAAMDEWIIANLENPSFTTLCEDLENCWRRIALGL</sequence>
<dbReference type="GeneID" id="71980358"/>
<feature type="region of interest" description="Disordered" evidence="1">
    <location>
        <begin position="447"/>
        <end position="553"/>
    </location>
</feature>
<feature type="compositionally biased region" description="Basic and acidic residues" evidence="1">
    <location>
        <begin position="205"/>
        <end position="216"/>
    </location>
</feature>
<feature type="compositionally biased region" description="Polar residues" evidence="1">
    <location>
        <begin position="149"/>
        <end position="163"/>
    </location>
</feature>
<feature type="compositionally biased region" description="Polar residues" evidence="1">
    <location>
        <begin position="397"/>
        <end position="418"/>
    </location>
</feature>
<feature type="compositionally biased region" description="Low complexity" evidence="1">
    <location>
        <begin position="372"/>
        <end position="385"/>
    </location>
</feature>
<dbReference type="RefSeq" id="XP_047756513.1">
    <property type="nucleotide sequence ID" value="XM_047899628.1"/>
</dbReference>
<name>A0A9Q8L7B9_PASFU</name>
<accession>A0A9Q8L7B9</accession>
<feature type="compositionally biased region" description="Basic and acidic residues" evidence="1">
    <location>
        <begin position="487"/>
        <end position="507"/>
    </location>
</feature>
<organism evidence="2 3">
    <name type="scientific">Passalora fulva</name>
    <name type="common">Tomato leaf mold</name>
    <name type="synonym">Cladosporium fulvum</name>
    <dbReference type="NCBI Taxonomy" id="5499"/>
    <lineage>
        <taxon>Eukaryota</taxon>
        <taxon>Fungi</taxon>
        <taxon>Dikarya</taxon>
        <taxon>Ascomycota</taxon>
        <taxon>Pezizomycotina</taxon>
        <taxon>Dothideomycetes</taxon>
        <taxon>Dothideomycetidae</taxon>
        <taxon>Mycosphaerellales</taxon>
        <taxon>Mycosphaerellaceae</taxon>
        <taxon>Fulvia</taxon>
    </lineage>
</organism>
<feature type="compositionally biased region" description="Polar residues" evidence="1">
    <location>
        <begin position="309"/>
        <end position="319"/>
    </location>
</feature>
<dbReference type="GO" id="GO:0007131">
    <property type="term" value="P:reciprocal meiotic recombination"/>
    <property type="evidence" value="ECO:0007669"/>
    <property type="project" value="InterPro"/>
</dbReference>
<feature type="compositionally biased region" description="Polar residues" evidence="1">
    <location>
        <begin position="249"/>
        <end position="265"/>
    </location>
</feature>
<evidence type="ECO:0000256" key="1">
    <source>
        <dbReference type="SAM" id="MobiDB-lite"/>
    </source>
</evidence>
<dbReference type="OMA" id="HRTQLRM"/>
<feature type="region of interest" description="Disordered" evidence="1">
    <location>
        <begin position="364"/>
        <end position="426"/>
    </location>
</feature>
<evidence type="ECO:0000313" key="2">
    <source>
        <dbReference type="EMBL" id="UJO12147.1"/>
    </source>
</evidence>
<feature type="region of interest" description="Disordered" evidence="1">
    <location>
        <begin position="306"/>
        <end position="332"/>
    </location>
</feature>
<dbReference type="EMBL" id="CP090163">
    <property type="protein sequence ID" value="UJO12147.1"/>
    <property type="molecule type" value="Genomic_DNA"/>
</dbReference>
<feature type="region of interest" description="Disordered" evidence="1">
    <location>
        <begin position="145"/>
        <end position="288"/>
    </location>
</feature>
<reference evidence="2" key="2">
    <citation type="journal article" date="2022" name="Microb. Genom.">
        <title>A chromosome-scale genome assembly of the tomato pathogen Cladosporium fulvum reveals a compartmentalized genome architecture and the presence of a dispensable chromosome.</title>
        <authorList>
            <person name="Zaccaron A.Z."/>
            <person name="Chen L.H."/>
            <person name="Samaras A."/>
            <person name="Stergiopoulos I."/>
        </authorList>
    </citation>
    <scope>NUCLEOTIDE SEQUENCE</scope>
    <source>
        <strain evidence="2">Race5_Kim</strain>
    </source>
</reference>
<feature type="compositionally biased region" description="Polar residues" evidence="1">
    <location>
        <begin position="465"/>
        <end position="475"/>
    </location>
</feature>